<dbReference type="PANTHER" id="PTHR41368">
    <property type="entry name" value="PROTEIN YGHO"/>
    <property type="match status" value="1"/>
</dbReference>
<dbReference type="EMBL" id="LNQE01000398">
    <property type="protein sequence ID" value="KUG26836.1"/>
    <property type="molecule type" value="Genomic_DNA"/>
</dbReference>
<dbReference type="PANTHER" id="PTHR41368:SF1">
    <property type="entry name" value="PROTEIN YGHO"/>
    <property type="match status" value="1"/>
</dbReference>
<reference evidence="2" key="1">
    <citation type="journal article" date="2015" name="Proc. Natl. Acad. Sci. U.S.A.">
        <title>Networks of energetic and metabolic interactions define dynamics in microbial communities.</title>
        <authorList>
            <person name="Embree M."/>
            <person name="Liu J.K."/>
            <person name="Al-Bassam M.M."/>
            <person name="Zengler K."/>
        </authorList>
    </citation>
    <scope>NUCLEOTIDE SEQUENCE</scope>
</reference>
<protein>
    <recommendedName>
        <fullName evidence="1">N-acetyltransferase domain-containing protein</fullName>
    </recommendedName>
</protein>
<sequence>MSSLNIIPVSSKSEFNKFLKFPWKIYSNHPNWVPPLLFDLKKVLNKKKNPFFNHADMELFLAIKEGSIVGRIAAIKNDLHNKEHNDKVGFFGFFECINDQEVANKLFDTAAKWITEKGLTVLRGPANPSVNDIYGLLIDGFEDPPRILMPYNPKYYMELLDHHGFQKAKDLYAWKISKEKMETNDKIKRVADIALRRSNATIRPLNMKDFNNELVKVKFVYNKAWEPNWGFVPLTDEEIDALAADLKPLVDPNLVLFLEIENKTVGFALTMPDYNFIFKEMNGRLLPFNFIKLFTKRKSILWARIIILGVIPEYQKRGLDAALYYEIMVRAEKRNIVRGEASWILEDNTMMNRGAETMNGDLYKKYRVYEKDLVK</sequence>
<feature type="domain" description="N-acetyltransferase" evidence="1">
    <location>
        <begin position="200"/>
        <end position="374"/>
    </location>
</feature>
<name>A0A0W8G0Z1_9ZZZZ</name>
<dbReference type="InterPro" id="IPR039968">
    <property type="entry name" value="BcerS-like"/>
</dbReference>
<dbReference type="GO" id="GO:0016747">
    <property type="term" value="F:acyltransferase activity, transferring groups other than amino-acyl groups"/>
    <property type="evidence" value="ECO:0007669"/>
    <property type="project" value="InterPro"/>
</dbReference>
<evidence type="ECO:0000313" key="2">
    <source>
        <dbReference type="EMBL" id="KUG26836.1"/>
    </source>
</evidence>
<evidence type="ECO:0000259" key="1">
    <source>
        <dbReference type="PROSITE" id="PS51186"/>
    </source>
</evidence>
<dbReference type="Gene3D" id="3.40.630.30">
    <property type="match status" value="1"/>
</dbReference>
<accession>A0A0W8G0Z1</accession>
<dbReference type="AlphaFoldDB" id="A0A0W8G0Z1"/>
<dbReference type="InterPro" id="IPR000182">
    <property type="entry name" value="GNAT_dom"/>
</dbReference>
<comment type="caution">
    <text evidence="2">The sequence shown here is derived from an EMBL/GenBank/DDBJ whole genome shotgun (WGS) entry which is preliminary data.</text>
</comment>
<gene>
    <name evidence="2" type="ORF">ASZ90_003314</name>
</gene>
<organism evidence="2">
    <name type="scientific">hydrocarbon metagenome</name>
    <dbReference type="NCBI Taxonomy" id="938273"/>
    <lineage>
        <taxon>unclassified sequences</taxon>
        <taxon>metagenomes</taxon>
        <taxon>ecological metagenomes</taxon>
    </lineage>
</organism>
<dbReference type="PROSITE" id="PS51186">
    <property type="entry name" value="GNAT"/>
    <property type="match status" value="1"/>
</dbReference>
<dbReference type="SUPFAM" id="SSF55729">
    <property type="entry name" value="Acyl-CoA N-acyltransferases (Nat)"/>
    <property type="match status" value="1"/>
</dbReference>
<proteinExistence type="predicted"/>
<dbReference type="InterPro" id="IPR016181">
    <property type="entry name" value="Acyl_CoA_acyltransferase"/>
</dbReference>